<feature type="domain" description="Competence protein CoiA-like N-terminal" evidence="2">
    <location>
        <begin position="16"/>
        <end position="61"/>
    </location>
</feature>
<dbReference type="PIRSF" id="PIRSF007487">
    <property type="entry name" value="Competence-induced_CoiA_bac"/>
    <property type="match status" value="1"/>
</dbReference>
<feature type="domain" description="Competence protein CoiA nuclease-like" evidence="1">
    <location>
        <begin position="65"/>
        <end position="218"/>
    </location>
</feature>
<dbReference type="Pfam" id="PF25166">
    <property type="entry name" value="CoiA_C"/>
    <property type="match status" value="1"/>
</dbReference>
<dbReference type="AlphaFoldDB" id="A0A1I2L513"/>
<name>A0A1I2L513_9BACI</name>
<accession>A0A1I2L513</accession>
<evidence type="ECO:0000259" key="2">
    <source>
        <dbReference type="Pfam" id="PF25164"/>
    </source>
</evidence>
<evidence type="ECO:0000259" key="3">
    <source>
        <dbReference type="Pfam" id="PF25166"/>
    </source>
</evidence>
<protein>
    <submittedName>
        <fullName evidence="4">Competence protein CoiA-like family, contains a predicted nuclease domain</fullName>
    </submittedName>
</protein>
<sequence>MFYAEDSSGKLQSLLHLTPQELQAPRTCTYYCPHCKEVLLIRSGPKVKPHFAHFPKSECVANRGESEAHEQGKWALYEWLVHHNYETKLEYPLRGPTQRPDVFVTIGSKRIAIEYQCTKIPKEEIKRRTSQYKEHGIFPLWILGSHLLKRTSPGTIHISEFLRNFLYSFHNHYSLYFFNSKTHRLTIASNLRSISQRKTLADLRTYSLSSIQFPQLFQIPASSSLHDLLPMWEKLLYKQRTVYNPHVSKEVQAFRDDVYRRGIHVSLLPTLAFLPSKGEVSGAEPSYVWQTKFLLDHFVDLAVGAPVFFPEQTAPSTINGYQPDLMKEYSYLLESLGYINKSANKGWVKKKQVIIHQHMRNALEDDRKTVAALKKLERINI</sequence>
<dbReference type="InterPro" id="IPR021176">
    <property type="entry name" value="Competence-induced_CoiA"/>
</dbReference>
<proteinExistence type="predicted"/>
<dbReference type="Pfam" id="PF06054">
    <property type="entry name" value="CoiA_nuc"/>
    <property type="match status" value="1"/>
</dbReference>
<dbReference type="Proteomes" id="UP000198897">
    <property type="component" value="Unassembled WGS sequence"/>
</dbReference>
<feature type="domain" description="Competence protein CoiA C-terminal" evidence="3">
    <location>
        <begin position="238"/>
        <end position="362"/>
    </location>
</feature>
<evidence type="ECO:0000313" key="4">
    <source>
        <dbReference type="EMBL" id="SFF73983.1"/>
    </source>
</evidence>
<keyword evidence="5" id="KW-1185">Reference proteome</keyword>
<dbReference type="InterPro" id="IPR057252">
    <property type="entry name" value="CoiA_C"/>
</dbReference>
<gene>
    <name evidence="4" type="ORF">SAMN05216353_107106</name>
</gene>
<dbReference type="InterPro" id="IPR010330">
    <property type="entry name" value="CoiA_nuc"/>
</dbReference>
<reference evidence="5" key="1">
    <citation type="submission" date="2016-10" db="EMBL/GenBank/DDBJ databases">
        <authorList>
            <person name="Varghese N."/>
            <person name="Submissions S."/>
        </authorList>
    </citation>
    <scope>NUCLEOTIDE SEQUENCE [LARGE SCALE GENOMIC DNA]</scope>
    <source>
        <strain evidence="5">FP5</strain>
    </source>
</reference>
<evidence type="ECO:0000313" key="5">
    <source>
        <dbReference type="Proteomes" id="UP000198897"/>
    </source>
</evidence>
<dbReference type="InterPro" id="IPR057253">
    <property type="entry name" value="CoiA-like_N"/>
</dbReference>
<organism evidence="4 5">
    <name type="scientific">Halobacillus alkaliphilus</name>
    <dbReference type="NCBI Taxonomy" id="396056"/>
    <lineage>
        <taxon>Bacteria</taxon>
        <taxon>Bacillati</taxon>
        <taxon>Bacillota</taxon>
        <taxon>Bacilli</taxon>
        <taxon>Bacillales</taxon>
        <taxon>Bacillaceae</taxon>
        <taxon>Halobacillus</taxon>
    </lineage>
</organism>
<dbReference type="RefSeq" id="WP_175477815.1">
    <property type="nucleotide sequence ID" value="NZ_FOOG01000007.1"/>
</dbReference>
<dbReference type="Pfam" id="PF25164">
    <property type="entry name" value="CoiA_N"/>
    <property type="match status" value="1"/>
</dbReference>
<evidence type="ECO:0000259" key="1">
    <source>
        <dbReference type="Pfam" id="PF06054"/>
    </source>
</evidence>
<dbReference type="EMBL" id="FOOG01000007">
    <property type="protein sequence ID" value="SFF73983.1"/>
    <property type="molecule type" value="Genomic_DNA"/>
</dbReference>